<dbReference type="InterPro" id="IPR016117">
    <property type="entry name" value="ArgJ-like_dom_sf"/>
</dbReference>
<comment type="similarity">
    <text evidence="1">Belongs to the peptidase S58 family.</text>
</comment>
<dbReference type="Gene3D" id="3.60.70.12">
    <property type="entry name" value="L-amino peptidase D-ALA esterase/amidase"/>
    <property type="match status" value="1"/>
</dbReference>
<gene>
    <name evidence="2" type="ordered locus">Sulac_2207</name>
</gene>
<dbReference type="STRING" id="679936.Sulac_2207"/>
<dbReference type="InterPro" id="IPR005321">
    <property type="entry name" value="Peptidase_S58_DmpA"/>
</dbReference>
<dbReference type="PANTHER" id="PTHR36512:SF3">
    <property type="entry name" value="BLR5678 PROTEIN"/>
    <property type="match status" value="1"/>
</dbReference>
<dbReference type="EMBL" id="CP003179">
    <property type="protein sequence ID" value="AEW05683.1"/>
    <property type="molecule type" value="Genomic_DNA"/>
</dbReference>
<evidence type="ECO:0000313" key="3">
    <source>
        <dbReference type="Proteomes" id="UP000005439"/>
    </source>
</evidence>
<dbReference type="AlphaFoldDB" id="G8TTL7"/>
<accession>G8TTL7</accession>
<dbReference type="Pfam" id="PF03576">
    <property type="entry name" value="Peptidase_S58"/>
    <property type="match status" value="1"/>
</dbReference>
<dbReference type="SUPFAM" id="SSF56266">
    <property type="entry name" value="DmpA/ArgJ-like"/>
    <property type="match status" value="1"/>
</dbReference>
<name>G8TTL7_SULAD</name>
<protein>
    <submittedName>
        <fullName evidence="2">L-aminopeptidase DmpA</fullName>
    </submittedName>
</protein>
<sequence length="359" mass="38087">MRFRDYGLDVGFLPPGPKNAITDVPGVRVGHATYWTDNPVHRSGVTAIWPHDGNPFRQRVYAGTWILNGYGIMTGRAVIDEWGLLGAPIVLCNSRSIGIGFEAVVDYLTRLDPAAGDVDVVMPVVAECDDGFLNDNRAGATPLEVFQEALAHASTDTPLEGAVGAGTGTQLFGYKGGIGTASRVVSIGSRQYVVGVLVNTNFGYRHQLLVQGLPVGRWLTGGMPPYQKEGSCIGVVATDAPLLPNQLKRLAKRVGLGLVRTGSVGNDGSGELFIAFSTATMVPRESAVPLPTEHLVDGQFWTLGSPIDQLFDAVVEASAEAVYNAMVQATTTHGRNGHVLERFPIDSVLPLLTSLPGGI</sequence>
<dbReference type="PATRIC" id="fig|679936.5.peg.2282"/>
<keyword evidence="3" id="KW-1185">Reference proteome</keyword>
<dbReference type="HOGENOM" id="CLU_024709_0_0_9"/>
<reference evidence="3" key="1">
    <citation type="submission" date="2011-12" db="EMBL/GenBank/DDBJ databases">
        <title>The complete genome of chromosome of Sulfobacillus acidophilus DSM 10332.</title>
        <authorList>
            <person name="Lucas S."/>
            <person name="Han J."/>
            <person name="Lapidus A."/>
            <person name="Bruce D."/>
            <person name="Goodwin L."/>
            <person name="Pitluck S."/>
            <person name="Peters L."/>
            <person name="Kyrpides N."/>
            <person name="Mavromatis K."/>
            <person name="Ivanova N."/>
            <person name="Mikhailova N."/>
            <person name="Chertkov O."/>
            <person name="Saunders E."/>
            <person name="Detter J.C."/>
            <person name="Tapia R."/>
            <person name="Han C."/>
            <person name="Land M."/>
            <person name="Hauser L."/>
            <person name="Markowitz V."/>
            <person name="Cheng J.-F."/>
            <person name="Hugenholtz P."/>
            <person name="Woyke T."/>
            <person name="Wu D."/>
            <person name="Pukall R."/>
            <person name="Gehrich-Schroeter G."/>
            <person name="Schneider S."/>
            <person name="Klenk H.-P."/>
            <person name="Eisen J.A."/>
        </authorList>
    </citation>
    <scope>NUCLEOTIDE SEQUENCE [LARGE SCALE GENOMIC DNA]</scope>
    <source>
        <strain evidence="3">ATCC 700253 / DSM 10332 / NAL</strain>
    </source>
</reference>
<proteinExistence type="inferred from homology"/>
<dbReference type="PANTHER" id="PTHR36512">
    <property type="entry name" value="D-AMINOPEPTIDASE"/>
    <property type="match status" value="1"/>
</dbReference>
<dbReference type="GO" id="GO:0004177">
    <property type="term" value="F:aminopeptidase activity"/>
    <property type="evidence" value="ECO:0007669"/>
    <property type="project" value="TreeGrafter"/>
</dbReference>
<organism evidence="2 3">
    <name type="scientific">Sulfobacillus acidophilus (strain ATCC 700253 / DSM 10332 / NAL)</name>
    <dbReference type="NCBI Taxonomy" id="679936"/>
    <lineage>
        <taxon>Bacteria</taxon>
        <taxon>Bacillati</taxon>
        <taxon>Bacillota</taxon>
        <taxon>Clostridia</taxon>
        <taxon>Eubacteriales</taxon>
        <taxon>Clostridiales Family XVII. Incertae Sedis</taxon>
        <taxon>Sulfobacillus</taxon>
    </lineage>
</organism>
<evidence type="ECO:0000313" key="2">
    <source>
        <dbReference type="EMBL" id="AEW05683.1"/>
    </source>
</evidence>
<dbReference type="Proteomes" id="UP000005439">
    <property type="component" value="Chromosome"/>
</dbReference>
<evidence type="ECO:0000256" key="1">
    <source>
        <dbReference type="ARBA" id="ARBA00007068"/>
    </source>
</evidence>
<dbReference type="KEGG" id="sap:Sulac_2207"/>
<reference evidence="2 3" key="2">
    <citation type="journal article" date="2012" name="Stand. Genomic Sci.">
        <title>Complete genome sequence of the moderately thermophilic mineral-sulfide-oxidizing firmicute Sulfobacillus acidophilus type strain (NAL(T)).</title>
        <authorList>
            <person name="Anderson I."/>
            <person name="Chertkov O."/>
            <person name="Chen A."/>
            <person name="Saunders E."/>
            <person name="Lapidus A."/>
            <person name="Nolan M."/>
            <person name="Lucas S."/>
            <person name="Hammon N."/>
            <person name="Deshpande S."/>
            <person name="Cheng J.F."/>
            <person name="Han C."/>
            <person name="Tapia R."/>
            <person name="Goodwin L.A."/>
            <person name="Pitluck S."/>
            <person name="Liolios K."/>
            <person name="Pagani I."/>
            <person name="Ivanova N."/>
            <person name="Mikhailova N."/>
            <person name="Pati A."/>
            <person name="Palaniappan K."/>
            <person name="Land M."/>
            <person name="Pan C."/>
            <person name="Rohde M."/>
            <person name="Pukall R."/>
            <person name="Goker M."/>
            <person name="Detter J.C."/>
            <person name="Woyke T."/>
            <person name="Bristow J."/>
            <person name="Eisen J.A."/>
            <person name="Markowitz V."/>
            <person name="Hugenholtz P."/>
            <person name="Kyrpides N.C."/>
            <person name="Klenk H.P."/>
            <person name="Mavromatis K."/>
        </authorList>
    </citation>
    <scope>NUCLEOTIDE SEQUENCE [LARGE SCALE GENOMIC DNA]</scope>
    <source>
        <strain evidence="3">ATCC 700253 / DSM 10332 / NAL</strain>
    </source>
</reference>